<protein>
    <recommendedName>
        <fullName evidence="5">Demethylmenaquinone methyltransferase</fullName>
        <ecNumber evidence="5">2.1.1.163</ecNumber>
    </recommendedName>
</protein>
<dbReference type="InterPro" id="IPR029063">
    <property type="entry name" value="SAM-dependent_MTases_sf"/>
</dbReference>
<feature type="binding site" evidence="5">
    <location>
        <position position="133"/>
    </location>
    <ligand>
        <name>S-adenosyl-L-methionine</name>
        <dbReference type="ChEBI" id="CHEBI:59789"/>
    </ligand>
</feature>
<dbReference type="NCBIfam" id="NF001244">
    <property type="entry name" value="PRK00216.1-5"/>
    <property type="match status" value="1"/>
</dbReference>
<dbReference type="InterPro" id="IPR023576">
    <property type="entry name" value="UbiE/COQ5_MeTrFase_CS"/>
</dbReference>
<keyword evidence="4 5" id="KW-0949">S-adenosyl-L-methionine</keyword>
<comment type="function">
    <text evidence="5">Methyltransferase required for the conversion of demethylmenaquinol (DMKH2) to menaquinol (MKH2).</text>
</comment>
<dbReference type="NCBIfam" id="TIGR01934">
    <property type="entry name" value="MenG_MenH_UbiE"/>
    <property type="match status" value="1"/>
</dbReference>
<dbReference type="RefSeq" id="WP_265725621.1">
    <property type="nucleotide sequence ID" value="NZ_JAOSLC020000003.1"/>
</dbReference>
<comment type="pathway">
    <text evidence="5">Quinol/quinone metabolism; menaquinone biosynthesis; menaquinol from 1,4-dihydroxy-2-naphthoate: step 2/2.</text>
</comment>
<dbReference type="GO" id="GO:0043770">
    <property type="term" value="F:demethylmenaquinone methyltransferase activity"/>
    <property type="evidence" value="ECO:0007669"/>
    <property type="project" value="UniProtKB-EC"/>
</dbReference>
<name>A0ABT5SAA1_9FLAO</name>
<keyword evidence="3 5" id="KW-0808">Transferase</keyword>
<feature type="binding site" evidence="5">
    <location>
        <position position="88"/>
    </location>
    <ligand>
        <name>S-adenosyl-L-methionine</name>
        <dbReference type="ChEBI" id="CHEBI:59789"/>
    </ligand>
</feature>
<organism evidence="6 7">
    <name type="scientific">Polaribacter ponticola</name>
    <dbReference type="NCBI Taxonomy" id="2978475"/>
    <lineage>
        <taxon>Bacteria</taxon>
        <taxon>Pseudomonadati</taxon>
        <taxon>Bacteroidota</taxon>
        <taxon>Flavobacteriia</taxon>
        <taxon>Flavobacteriales</taxon>
        <taxon>Flavobacteriaceae</taxon>
    </lineage>
</organism>
<evidence type="ECO:0000256" key="3">
    <source>
        <dbReference type="ARBA" id="ARBA00022679"/>
    </source>
</evidence>
<dbReference type="GO" id="GO:0032259">
    <property type="term" value="P:methylation"/>
    <property type="evidence" value="ECO:0007669"/>
    <property type="project" value="UniProtKB-KW"/>
</dbReference>
<dbReference type="PANTHER" id="PTHR43591">
    <property type="entry name" value="METHYLTRANSFERASE"/>
    <property type="match status" value="1"/>
</dbReference>
<comment type="similarity">
    <text evidence="5">Belongs to the class I-like SAM-binding methyltransferase superfamily. MenG/UbiE family.</text>
</comment>
<evidence type="ECO:0000256" key="5">
    <source>
        <dbReference type="HAMAP-Rule" id="MF_01813"/>
    </source>
</evidence>
<feature type="binding site" evidence="5">
    <location>
        <position position="69"/>
    </location>
    <ligand>
        <name>S-adenosyl-L-methionine</name>
        <dbReference type="ChEBI" id="CHEBI:59789"/>
    </ligand>
</feature>
<comment type="catalytic activity">
    <reaction evidence="5">
        <text>a 2-demethylmenaquinol + S-adenosyl-L-methionine = a menaquinol + S-adenosyl-L-homocysteine + H(+)</text>
        <dbReference type="Rhea" id="RHEA:42640"/>
        <dbReference type="Rhea" id="RHEA-COMP:9539"/>
        <dbReference type="Rhea" id="RHEA-COMP:9563"/>
        <dbReference type="ChEBI" id="CHEBI:15378"/>
        <dbReference type="ChEBI" id="CHEBI:18151"/>
        <dbReference type="ChEBI" id="CHEBI:55437"/>
        <dbReference type="ChEBI" id="CHEBI:57856"/>
        <dbReference type="ChEBI" id="CHEBI:59789"/>
        <dbReference type="EC" id="2.1.1.163"/>
    </reaction>
</comment>
<gene>
    <name evidence="6" type="primary">ubiE</name>
    <name evidence="5" type="synonym">menG</name>
    <name evidence="6" type="ORF">N5A56_011745</name>
</gene>
<dbReference type="PANTHER" id="PTHR43591:SF24">
    <property type="entry name" value="2-METHOXY-6-POLYPRENYL-1,4-BENZOQUINOL METHYLASE, MITOCHONDRIAL"/>
    <property type="match status" value="1"/>
</dbReference>
<dbReference type="InterPro" id="IPR004033">
    <property type="entry name" value="UbiE/COQ5_MeTrFase"/>
</dbReference>
<dbReference type="HAMAP" id="MF_01813">
    <property type="entry name" value="MenG_UbiE_methyltr"/>
    <property type="match status" value="1"/>
</dbReference>
<dbReference type="GO" id="GO:0008425">
    <property type="term" value="F:2-methoxy-6-polyprenyl-1,4-benzoquinol methyltransferase activity"/>
    <property type="evidence" value="ECO:0007669"/>
    <property type="project" value="UniProtKB-EC"/>
</dbReference>
<evidence type="ECO:0000313" key="6">
    <source>
        <dbReference type="EMBL" id="MDD7915044.1"/>
    </source>
</evidence>
<dbReference type="Proteomes" id="UP001151478">
    <property type="component" value="Unassembled WGS sequence"/>
</dbReference>
<dbReference type="EC" id="2.1.1.163" evidence="5"/>
<evidence type="ECO:0000256" key="1">
    <source>
        <dbReference type="ARBA" id="ARBA00022428"/>
    </source>
</evidence>
<dbReference type="PROSITE" id="PS51608">
    <property type="entry name" value="SAM_MT_UBIE"/>
    <property type="match status" value="1"/>
</dbReference>
<keyword evidence="1 5" id="KW-0474">Menaquinone biosynthesis</keyword>
<accession>A0ABT5SAA1</accession>
<sequence>MSAEKINPYKDSNLGKKEQVAQMFDNISENYDGLNRVISLGIDVKWRKKVVKIVGKNNPKQILDIATGTGDLALMMSALKPDRIVGLDISAGMLEVGKQKIAKANLSNKIEMIVGDSEEMPFEDNTFDAITVSFGVRNFAHLDKGIKEISRVLKPTGVLVILETSNPTKFPFKQGYKFYTNFILPIIGKLFSKDKVAYSYLSESANSFPFGEAFNNILQKNGFTNTEDTPVTFGVATIYTASK</sequence>
<evidence type="ECO:0000313" key="7">
    <source>
        <dbReference type="Proteomes" id="UP001151478"/>
    </source>
</evidence>
<dbReference type="SUPFAM" id="SSF53335">
    <property type="entry name" value="S-adenosyl-L-methionine-dependent methyltransferases"/>
    <property type="match status" value="1"/>
</dbReference>
<dbReference type="PROSITE" id="PS01183">
    <property type="entry name" value="UBIE_1"/>
    <property type="match status" value="1"/>
</dbReference>
<dbReference type="EMBL" id="JAOSLC020000003">
    <property type="protein sequence ID" value="MDD7915044.1"/>
    <property type="molecule type" value="Genomic_DNA"/>
</dbReference>
<dbReference type="Gene3D" id="3.40.50.150">
    <property type="entry name" value="Vaccinia Virus protein VP39"/>
    <property type="match status" value="1"/>
</dbReference>
<dbReference type="Pfam" id="PF01209">
    <property type="entry name" value="Ubie_methyltran"/>
    <property type="match status" value="1"/>
</dbReference>
<comment type="caution">
    <text evidence="6">The sequence shown here is derived from an EMBL/GenBank/DDBJ whole genome shotgun (WGS) entry which is preliminary data.</text>
</comment>
<keyword evidence="2 5" id="KW-0489">Methyltransferase</keyword>
<proteinExistence type="inferred from homology"/>
<reference evidence="6" key="1">
    <citation type="submission" date="2023-02" db="EMBL/GenBank/DDBJ databases">
        <title>Polaribacter ponticola sp. nov., isolated from seawater.</title>
        <authorList>
            <person name="Baek J.H."/>
            <person name="Kim J.M."/>
            <person name="Choi D.G."/>
            <person name="Jeon C.O."/>
        </authorList>
    </citation>
    <scope>NUCLEOTIDE SEQUENCE</scope>
    <source>
        <strain evidence="6">MSW5</strain>
    </source>
</reference>
<feature type="binding site" evidence="5">
    <location>
        <begin position="116"/>
        <end position="117"/>
    </location>
    <ligand>
        <name>S-adenosyl-L-methionine</name>
        <dbReference type="ChEBI" id="CHEBI:59789"/>
    </ligand>
</feature>
<keyword evidence="7" id="KW-1185">Reference proteome</keyword>
<evidence type="ECO:0000256" key="4">
    <source>
        <dbReference type="ARBA" id="ARBA00022691"/>
    </source>
</evidence>
<evidence type="ECO:0000256" key="2">
    <source>
        <dbReference type="ARBA" id="ARBA00022603"/>
    </source>
</evidence>
<dbReference type="CDD" id="cd02440">
    <property type="entry name" value="AdoMet_MTases"/>
    <property type="match status" value="1"/>
</dbReference>